<dbReference type="InterPro" id="IPR012296">
    <property type="entry name" value="Nuclease_put_TT1808"/>
</dbReference>
<dbReference type="SUPFAM" id="SSF52980">
    <property type="entry name" value="Restriction endonuclease-like"/>
    <property type="match status" value="1"/>
</dbReference>
<dbReference type="CDD" id="cd06260">
    <property type="entry name" value="DUF820-like"/>
    <property type="match status" value="1"/>
</dbReference>
<evidence type="ECO:0000313" key="2">
    <source>
        <dbReference type="EMBL" id="CAA9330065.1"/>
    </source>
</evidence>
<accession>A0A6J4LCT1</accession>
<dbReference type="AlphaFoldDB" id="A0A6J4LCT1"/>
<reference evidence="2" key="1">
    <citation type="submission" date="2020-02" db="EMBL/GenBank/DDBJ databases">
        <authorList>
            <person name="Meier V. D."/>
        </authorList>
    </citation>
    <scope>NUCLEOTIDE SEQUENCE</scope>
    <source>
        <strain evidence="2">AVDCRST_MAG56</strain>
    </source>
</reference>
<dbReference type="EMBL" id="CADCTQ010000617">
    <property type="protein sequence ID" value="CAA9330065.1"/>
    <property type="molecule type" value="Genomic_DNA"/>
</dbReference>
<dbReference type="InterPro" id="IPR011335">
    <property type="entry name" value="Restrct_endonuc-II-like"/>
</dbReference>
<protein>
    <recommendedName>
        <fullName evidence="1">Putative restriction endonuclease domain-containing protein</fullName>
    </recommendedName>
</protein>
<proteinExistence type="predicted"/>
<dbReference type="PANTHER" id="PTHR34107">
    <property type="entry name" value="SLL0198 PROTEIN-RELATED"/>
    <property type="match status" value="1"/>
</dbReference>
<evidence type="ECO:0000259" key="1">
    <source>
        <dbReference type="Pfam" id="PF05685"/>
    </source>
</evidence>
<gene>
    <name evidence="2" type="ORF">AVDCRST_MAG56-7331</name>
</gene>
<sequence>MFGGAGWPGDSCCALLFVILRMEAIVEQMLRYPQVHLYLQQVQDALREEQDRRKAFHDSLSDDTNAEFINGEIIENVSTDLGHNEATGFLYRLLSVFAGRNKLGRAGIEKLMVSLTRNDYEPDVCFWKADRSAHFSSSQRLFPAPDFVAEVLSGSTQKRDRGIKFQDYAAHGVGEYWIVDAERRTVEQYALVNGQYELVEKKNSGIIASTVVDGFTLPVEAIFDEQRNLEALAGILKS</sequence>
<dbReference type="InterPro" id="IPR008538">
    <property type="entry name" value="Uma2"/>
</dbReference>
<dbReference type="Pfam" id="PF05685">
    <property type="entry name" value="Uma2"/>
    <property type="match status" value="1"/>
</dbReference>
<dbReference type="Gene3D" id="3.90.1570.10">
    <property type="entry name" value="tt1808, chain A"/>
    <property type="match status" value="1"/>
</dbReference>
<feature type="domain" description="Putative restriction endonuclease" evidence="1">
    <location>
        <begin position="57"/>
        <end position="220"/>
    </location>
</feature>
<name>A0A6J4LCT1_9SPHI</name>
<organism evidence="2">
    <name type="scientific">uncultured Cytophagales bacterium</name>
    <dbReference type="NCBI Taxonomy" id="158755"/>
    <lineage>
        <taxon>Bacteria</taxon>
        <taxon>Pseudomonadati</taxon>
        <taxon>Bacteroidota</taxon>
        <taxon>Sphingobacteriia</taxon>
        <taxon>Sphingobacteriales</taxon>
        <taxon>environmental samples</taxon>
    </lineage>
</organism>
<dbReference type="PANTHER" id="PTHR34107:SF4">
    <property type="entry name" value="SLL1222 PROTEIN"/>
    <property type="match status" value="1"/>
</dbReference>